<dbReference type="PIRSF" id="PIRSF036407">
    <property type="entry name" value="Selenphspht_syn"/>
    <property type="match status" value="1"/>
</dbReference>
<dbReference type="SUPFAM" id="SSF55326">
    <property type="entry name" value="PurM N-terminal domain-like"/>
    <property type="match status" value="1"/>
</dbReference>
<dbReference type="Gene3D" id="3.30.1330.10">
    <property type="entry name" value="PurM-like, N-terminal domain"/>
    <property type="match status" value="1"/>
</dbReference>
<feature type="binding site" description="in other chain" evidence="9">
    <location>
        <begin position="42"/>
        <end position="44"/>
    </location>
    <ligand>
        <name>ATP</name>
        <dbReference type="ChEBI" id="CHEBI:30616"/>
        <note>ligand shared between dimeric partners</note>
    </ligand>
</feature>
<dbReference type="GO" id="GO:0016260">
    <property type="term" value="P:selenocysteine biosynthetic process"/>
    <property type="evidence" value="ECO:0007669"/>
    <property type="project" value="InterPro"/>
</dbReference>
<keyword evidence="4 9" id="KW-0547">Nucleotide-binding</keyword>
<dbReference type="EC" id="2.7.9.3" evidence="9"/>
<protein>
    <recommendedName>
        <fullName evidence="9">Selenide, water dikinase</fullName>
        <ecNumber evidence="9">2.7.9.3</ecNumber>
    </recommendedName>
    <alternativeName>
        <fullName evidence="9">Selenium donor protein</fullName>
    </alternativeName>
    <alternativeName>
        <fullName evidence="9">Selenophosphate synthase</fullName>
    </alternativeName>
</protein>
<dbReference type="Proteomes" id="UP000029692">
    <property type="component" value="Unassembled WGS sequence"/>
</dbReference>
<keyword evidence="6 9" id="KW-0067">ATP-binding</keyword>
<dbReference type="HAMAP" id="MF_00625">
    <property type="entry name" value="SelD"/>
    <property type="match status" value="1"/>
</dbReference>
<evidence type="ECO:0000259" key="10">
    <source>
        <dbReference type="Pfam" id="PF00586"/>
    </source>
</evidence>
<feature type="binding site" description="in other chain" evidence="9">
    <location>
        <position position="15"/>
    </location>
    <ligand>
        <name>ATP</name>
        <dbReference type="ChEBI" id="CHEBI:30616"/>
        <note>ligand shared between dimeric partners</note>
    </ligand>
</feature>
<sequence>MQLTKFTTFGGCGAKIAPGLLDKALCGLPRMVDPGLLVDFSTSDDAGVYQISPDTALVQTLDFFPPIVDDPRTFGMIAAANALSDVYAMGGRPVTAMSIVGFPLGTLDIEVLGEILQGALEILREADTPLVGGHSIQDGELKFGLSVTGLVHPREVWKNNTLAAGDRLILTKPLGTGTINMALREGRAHPEAVEAATRSMVQLNRRAAETIRAFGVSACTDVTGFGLIGHASEMVVHSSLGMEIDAAGLRILPRAAEYVSQGLTPGGTKNNLEFRGPLVENLADLSDRTRGLLFDPQTSGGLLFGVAENRAEDCLKVLVSQGVEACIAGRVIDLPGKIRITGQIQG</sequence>
<feature type="binding site" evidence="9">
    <location>
        <position position="221"/>
    </location>
    <ligand>
        <name>Mg(2+)</name>
        <dbReference type="ChEBI" id="CHEBI:18420"/>
    </ligand>
</feature>
<evidence type="ECO:0000256" key="1">
    <source>
        <dbReference type="ARBA" id="ARBA00008026"/>
    </source>
</evidence>
<feature type="binding site" evidence="9">
    <location>
        <position position="85"/>
    </location>
    <ligand>
        <name>Mg(2+)</name>
        <dbReference type="ChEBI" id="CHEBI:18420"/>
    </ligand>
</feature>
<dbReference type="InterPro" id="IPR004536">
    <property type="entry name" value="SPS/SelD"/>
</dbReference>
<feature type="active site" evidence="9">
    <location>
        <position position="12"/>
    </location>
</feature>
<organism evidence="12 13">
    <name type="scientific">Spirochaeta lutea</name>
    <dbReference type="NCBI Taxonomy" id="1480694"/>
    <lineage>
        <taxon>Bacteria</taxon>
        <taxon>Pseudomonadati</taxon>
        <taxon>Spirochaetota</taxon>
        <taxon>Spirochaetia</taxon>
        <taxon>Spirochaetales</taxon>
        <taxon>Spirochaetaceae</taxon>
        <taxon>Spirochaeta</taxon>
    </lineage>
</organism>
<keyword evidence="3 9" id="KW-0479">Metal-binding</keyword>
<comment type="function">
    <text evidence="9">Synthesizes selenophosphate from selenide and ATP.</text>
</comment>
<comment type="subunit">
    <text evidence="9">Homodimer.</text>
</comment>
<keyword evidence="7 9" id="KW-0460">Magnesium</keyword>
<accession>A0A098QYC7</accession>
<dbReference type="GO" id="GO:0004756">
    <property type="term" value="F:selenide, water dikinase activity"/>
    <property type="evidence" value="ECO:0007669"/>
    <property type="project" value="UniProtKB-UniRule"/>
</dbReference>
<evidence type="ECO:0000256" key="4">
    <source>
        <dbReference type="ARBA" id="ARBA00022741"/>
    </source>
</evidence>
<dbReference type="InterPro" id="IPR016188">
    <property type="entry name" value="PurM-like_N"/>
</dbReference>
<feature type="binding site" description="in other chain" evidence="9">
    <location>
        <position position="62"/>
    </location>
    <ligand>
        <name>ATP</name>
        <dbReference type="ChEBI" id="CHEBI:30616"/>
        <note>ligand shared between dimeric partners</note>
    </ligand>
</feature>
<evidence type="ECO:0000256" key="8">
    <source>
        <dbReference type="ARBA" id="ARBA00023266"/>
    </source>
</evidence>
<evidence type="ECO:0000313" key="13">
    <source>
        <dbReference type="Proteomes" id="UP000029692"/>
    </source>
</evidence>
<evidence type="ECO:0000256" key="9">
    <source>
        <dbReference type="HAMAP-Rule" id="MF_00625"/>
    </source>
</evidence>
<evidence type="ECO:0000313" key="12">
    <source>
        <dbReference type="EMBL" id="KGE72855.1"/>
    </source>
</evidence>
<evidence type="ECO:0000256" key="5">
    <source>
        <dbReference type="ARBA" id="ARBA00022777"/>
    </source>
</evidence>
<dbReference type="Pfam" id="PF02769">
    <property type="entry name" value="AIRS_C"/>
    <property type="match status" value="1"/>
</dbReference>
<feature type="binding site" description="in other chain" evidence="9">
    <location>
        <position position="85"/>
    </location>
    <ligand>
        <name>ATP</name>
        <dbReference type="ChEBI" id="CHEBI:30616"/>
        <note>ligand shared between dimeric partners</note>
    </ligand>
</feature>
<dbReference type="RefSeq" id="WP_037546683.1">
    <property type="nucleotide sequence ID" value="NZ_JNUP01000047.1"/>
</dbReference>
<comment type="catalytic activity">
    <reaction evidence="9">
        <text>hydrogenselenide + ATP + H2O = selenophosphate + AMP + phosphate + 2 H(+)</text>
        <dbReference type="Rhea" id="RHEA:18737"/>
        <dbReference type="ChEBI" id="CHEBI:15377"/>
        <dbReference type="ChEBI" id="CHEBI:15378"/>
        <dbReference type="ChEBI" id="CHEBI:16144"/>
        <dbReference type="ChEBI" id="CHEBI:29317"/>
        <dbReference type="ChEBI" id="CHEBI:30616"/>
        <dbReference type="ChEBI" id="CHEBI:43474"/>
        <dbReference type="ChEBI" id="CHEBI:456215"/>
        <dbReference type="EC" id="2.7.9.3"/>
    </reaction>
</comment>
<name>A0A098QYC7_9SPIO</name>
<feature type="binding site" evidence="9">
    <location>
        <position position="45"/>
    </location>
    <ligand>
        <name>Mg(2+)</name>
        <dbReference type="ChEBI" id="CHEBI:18420"/>
    </ligand>
</feature>
<dbReference type="NCBIfam" id="TIGR00476">
    <property type="entry name" value="selD"/>
    <property type="match status" value="1"/>
</dbReference>
<evidence type="ECO:0000256" key="3">
    <source>
        <dbReference type="ARBA" id="ARBA00022723"/>
    </source>
</evidence>
<dbReference type="OrthoDB" id="9772934at2"/>
<comment type="similarity">
    <text evidence="1 9">Belongs to the selenophosphate synthase 1 family. Class I subfamily.</text>
</comment>
<evidence type="ECO:0000259" key="11">
    <source>
        <dbReference type="Pfam" id="PF02769"/>
    </source>
</evidence>
<dbReference type="NCBIfam" id="NF002098">
    <property type="entry name" value="PRK00943.1"/>
    <property type="match status" value="1"/>
</dbReference>
<comment type="cofactor">
    <cofactor evidence="9">
        <name>Mg(2+)</name>
        <dbReference type="ChEBI" id="CHEBI:18420"/>
    </cofactor>
    <text evidence="9">Binds 1 Mg(2+) ion per monomer.</text>
</comment>
<dbReference type="GO" id="GO:0005524">
    <property type="term" value="F:ATP binding"/>
    <property type="evidence" value="ECO:0007669"/>
    <property type="project" value="UniProtKB-UniRule"/>
</dbReference>
<dbReference type="GO" id="GO:0000287">
    <property type="term" value="F:magnesium ion binding"/>
    <property type="evidence" value="ECO:0007669"/>
    <property type="project" value="UniProtKB-UniRule"/>
</dbReference>
<dbReference type="STRING" id="1480694.DC28_05680"/>
<dbReference type="EMBL" id="JNUP01000047">
    <property type="protein sequence ID" value="KGE72855.1"/>
    <property type="molecule type" value="Genomic_DNA"/>
</dbReference>
<evidence type="ECO:0000256" key="2">
    <source>
        <dbReference type="ARBA" id="ARBA00022679"/>
    </source>
</evidence>
<feature type="binding site" evidence="9">
    <location>
        <begin position="133"/>
        <end position="135"/>
    </location>
    <ligand>
        <name>ATP</name>
        <dbReference type="ChEBI" id="CHEBI:30616"/>
        <note>ligand shared between dimeric partners</note>
    </ligand>
</feature>
<dbReference type="SUPFAM" id="SSF56042">
    <property type="entry name" value="PurM C-terminal domain-like"/>
    <property type="match status" value="1"/>
</dbReference>
<keyword evidence="5 9" id="KW-0418">Kinase</keyword>
<gene>
    <name evidence="9" type="primary">selD</name>
    <name evidence="12" type="ORF">DC28_05680</name>
</gene>
<dbReference type="FunFam" id="3.30.1330.10:FF:000003">
    <property type="entry name" value="Selenide, water dikinase"/>
    <property type="match status" value="1"/>
</dbReference>
<feature type="site" description="Important for catalytic activity" evidence="9">
    <location>
        <position position="15"/>
    </location>
</feature>
<dbReference type="InterPro" id="IPR023061">
    <property type="entry name" value="SelD_I"/>
</dbReference>
<evidence type="ECO:0000256" key="6">
    <source>
        <dbReference type="ARBA" id="ARBA00022840"/>
    </source>
</evidence>
<dbReference type="InterPro" id="IPR036676">
    <property type="entry name" value="PurM-like_C_sf"/>
</dbReference>
<reference evidence="12 13" key="1">
    <citation type="submission" date="2014-05" db="EMBL/GenBank/DDBJ databases">
        <title>De novo Genome Sequence of Spirocheata sp.</title>
        <authorList>
            <person name="Shivani Y."/>
            <person name="Subhash Y."/>
            <person name="Tushar L."/>
            <person name="Sasikala C."/>
            <person name="Ramana C.V."/>
        </authorList>
    </citation>
    <scope>NUCLEOTIDE SEQUENCE [LARGE SCALE GENOMIC DNA]</scope>
    <source>
        <strain evidence="12 13">JC230</strain>
    </source>
</reference>
<comment type="caution">
    <text evidence="12">The sequence shown here is derived from an EMBL/GenBank/DDBJ whole genome shotgun (WGS) entry which is preliminary data.</text>
</comment>
<dbReference type="PANTHER" id="PTHR10256">
    <property type="entry name" value="SELENIDE, WATER DIKINASE"/>
    <property type="match status" value="1"/>
</dbReference>
<dbReference type="InterPro" id="IPR010918">
    <property type="entry name" value="PurM-like_C_dom"/>
</dbReference>
<dbReference type="Gene3D" id="3.90.650.10">
    <property type="entry name" value="PurM-like C-terminal domain"/>
    <property type="match status" value="1"/>
</dbReference>
<feature type="domain" description="PurM-like C-terminal" evidence="11">
    <location>
        <begin position="164"/>
        <end position="335"/>
    </location>
</feature>
<evidence type="ECO:0000256" key="7">
    <source>
        <dbReference type="ARBA" id="ARBA00022842"/>
    </source>
</evidence>
<dbReference type="AlphaFoldDB" id="A0A098QYC7"/>
<dbReference type="Pfam" id="PF00586">
    <property type="entry name" value="AIRS"/>
    <property type="match status" value="1"/>
</dbReference>
<dbReference type="GO" id="GO:0005737">
    <property type="term" value="C:cytoplasm"/>
    <property type="evidence" value="ECO:0007669"/>
    <property type="project" value="TreeGrafter"/>
</dbReference>
<dbReference type="InterPro" id="IPR036921">
    <property type="entry name" value="PurM-like_N_sf"/>
</dbReference>
<feature type="domain" description="PurM-like N-terminal" evidence="10">
    <location>
        <begin position="44"/>
        <end position="151"/>
    </location>
</feature>
<keyword evidence="2 9" id="KW-0808">Transferase</keyword>
<dbReference type="eggNOG" id="COG0709">
    <property type="taxonomic scope" value="Bacteria"/>
</dbReference>
<dbReference type="PANTHER" id="PTHR10256:SF0">
    <property type="entry name" value="INACTIVE SELENIDE, WATER DIKINASE-LIKE PROTEIN-RELATED"/>
    <property type="match status" value="1"/>
</dbReference>
<dbReference type="CDD" id="cd02195">
    <property type="entry name" value="SelD"/>
    <property type="match status" value="1"/>
</dbReference>
<proteinExistence type="inferred from homology"/>
<keyword evidence="8 9" id="KW-0711">Selenium</keyword>
<keyword evidence="13" id="KW-1185">Reference proteome</keyword>